<evidence type="ECO:0000256" key="1">
    <source>
        <dbReference type="SAM" id="Phobius"/>
    </source>
</evidence>
<dbReference type="Proteomes" id="UP000239685">
    <property type="component" value="Unassembled WGS sequence"/>
</dbReference>
<sequence length="170" mass="20262">MYYIYVLVSLTPMLIIFLLKSDLDYWCLSICIAILSYAFSILYIYLQNKKANDEYANIESIEIAEPKYIPIYIAYFVISLSINDNNFLLFFIVYVVVFLFVMRGKFSYFNPYLLAHFNFYEAEIKNDKSANYKIFLISKNIIKSISKQTNLIRLNNFVFLEHYKKEINEN</sequence>
<dbReference type="EMBL" id="NIQP01000001">
    <property type="protein sequence ID" value="PPB72819.1"/>
    <property type="molecule type" value="Genomic_DNA"/>
</dbReference>
<evidence type="ECO:0000313" key="3">
    <source>
        <dbReference type="Proteomes" id="UP000239685"/>
    </source>
</evidence>
<name>A0A855N763_CAMHY</name>
<reference evidence="2 3" key="1">
    <citation type="submission" date="2017-06" db="EMBL/GenBank/DDBJ databases">
        <title>Updating the genomic taxonomy and epidemiology of Campylobacter hyointestinalis; discovery in New Zealand farmed ruminants.</title>
        <authorList>
            <person name="Wilkinson D.A."/>
            <person name="Fayaz A."/>
            <person name="Biggs P.J."/>
            <person name="Midwinter A.C."/>
        </authorList>
    </citation>
    <scope>NUCLEOTIDE SEQUENCE [LARGE SCALE GENOMIC DNA]</scope>
    <source>
        <strain evidence="2 3">S1614a</strain>
    </source>
</reference>
<evidence type="ECO:0000313" key="2">
    <source>
        <dbReference type="EMBL" id="PPB72819.1"/>
    </source>
</evidence>
<keyword evidence="1" id="KW-0472">Membrane</keyword>
<keyword evidence="1" id="KW-1133">Transmembrane helix</keyword>
<organism evidence="2 3">
    <name type="scientific">Campylobacter hyointestinalis subsp. hyointestinalis</name>
    <dbReference type="NCBI Taxonomy" id="91352"/>
    <lineage>
        <taxon>Bacteria</taxon>
        <taxon>Pseudomonadati</taxon>
        <taxon>Campylobacterota</taxon>
        <taxon>Epsilonproteobacteria</taxon>
        <taxon>Campylobacterales</taxon>
        <taxon>Campylobacteraceae</taxon>
        <taxon>Campylobacter</taxon>
    </lineage>
</organism>
<proteinExistence type="predicted"/>
<keyword evidence="1" id="KW-0812">Transmembrane</keyword>
<accession>A0A855N763</accession>
<protein>
    <submittedName>
        <fullName evidence="2">Uncharacterized protein</fullName>
    </submittedName>
</protein>
<gene>
    <name evidence="2" type="ORF">CDQ78_00115</name>
</gene>
<dbReference type="RefSeq" id="WP_104064636.1">
    <property type="nucleotide sequence ID" value="NZ_NIQH01000011.1"/>
</dbReference>
<feature type="transmembrane region" description="Helical" evidence="1">
    <location>
        <begin position="23"/>
        <end position="46"/>
    </location>
</feature>
<feature type="transmembrane region" description="Helical" evidence="1">
    <location>
        <begin position="88"/>
        <end position="106"/>
    </location>
</feature>
<dbReference type="AlphaFoldDB" id="A0A855N763"/>
<comment type="caution">
    <text evidence="2">The sequence shown here is derived from an EMBL/GenBank/DDBJ whole genome shotgun (WGS) entry which is preliminary data.</text>
</comment>